<dbReference type="EMBL" id="LKCN02000012">
    <property type="protein sequence ID" value="RCI10417.1"/>
    <property type="molecule type" value="Genomic_DNA"/>
</dbReference>
<accession>A0A367L7L6</accession>
<reference evidence="1 2" key="1">
    <citation type="journal article" date="2015" name="BMC Genomics">
        <title>Insights from the genome of Ophiocordyceps polyrhachis-furcata to pathogenicity and host specificity in insect fungi.</title>
        <authorList>
            <person name="Wichadakul D."/>
            <person name="Kobmoo N."/>
            <person name="Ingsriswang S."/>
            <person name="Tangphatsornruang S."/>
            <person name="Chantasingh D."/>
            <person name="Luangsa-ard J.J."/>
            <person name="Eurwilaichitr L."/>
        </authorList>
    </citation>
    <scope>NUCLEOTIDE SEQUENCE [LARGE SCALE GENOMIC DNA]</scope>
    <source>
        <strain evidence="1 2">BCC 54312</strain>
    </source>
</reference>
<dbReference type="AlphaFoldDB" id="A0A367L7L6"/>
<comment type="caution">
    <text evidence="1">The sequence shown here is derived from an EMBL/GenBank/DDBJ whole genome shotgun (WGS) entry which is preliminary data.</text>
</comment>
<evidence type="ECO:0000313" key="1">
    <source>
        <dbReference type="EMBL" id="RCI10417.1"/>
    </source>
</evidence>
<keyword evidence="2" id="KW-1185">Reference proteome</keyword>
<dbReference type="Proteomes" id="UP000253664">
    <property type="component" value="Unassembled WGS sequence"/>
</dbReference>
<name>A0A367L7L6_9HYPO</name>
<organism evidence="1 2">
    <name type="scientific">Ophiocordyceps polyrhachis-furcata BCC 54312</name>
    <dbReference type="NCBI Taxonomy" id="1330021"/>
    <lineage>
        <taxon>Eukaryota</taxon>
        <taxon>Fungi</taxon>
        <taxon>Dikarya</taxon>
        <taxon>Ascomycota</taxon>
        <taxon>Pezizomycotina</taxon>
        <taxon>Sordariomycetes</taxon>
        <taxon>Hypocreomycetidae</taxon>
        <taxon>Hypocreales</taxon>
        <taxon>Ophiocordycipitaceae</taxon>
        <taxon>Ophiocordyceps</taxon>
    </lineage>
</organism>
<gene>
    <name evidence="1" type="ORF">L249_4419</name>
</gene>
<protein>
    <submittedName>
        <fullName evidence="1">Uncharacterized protein</fullName>
    </submittedName>
</protein>
<proteinExistence type="predicted"/>
<sequence length="77" mass="8155">MAALARPRWLSIPQVPCTVCSDEGCGRSALAADTSQVPGTCEPPAPPCIYVQVPSAWRSQIVFALFKLATDSCHPSP</sequence>
<evidence type="ECO:0000313" key="2">
    <source>
        <dbReference type="Proteomes" id="UP000253664"/>
    </source>
</evidence>